<name>A0A838BI73_9HYPH</name>
<evidence type="ECO:0000313" key="1">
    <source>
        <dbReference type="EMBL" id="MBA1145270.1"/>
    </source>
</evidence>
<gene>
    <name evidence="1" type="ORF">H0241_34465</name>
</gene>
<keyword evidence="2" id="KW-1185">Reference proteome</keyword>
<proteinExistence type="predicted"/>
<protein>
    <submittedName>
        <fullName evidence="1">Uncharacterized protein</fullName>
    </submittedName>
</protein>
<sequence>MSTANHAAFADLSRPLLSPPLLSLLSLDQRERVAGAWRMASQDIGDDIRFIRQYLKVIAEKDERLSTGTLVHSRTYVEACAGWLPQTVARYLRHLRQITDCELAMTEAGIRFALSSYAWEA</sequence>
<reference evidence="1 2" key="1">
    <citation type="submission" date="2020-07" db="EMBL/GenBank/DDBJ databases">
        <title>Definition of the novel symbiovar canariense within Mesorhizobium novociceri, a new species of genus Mesorhizobium nodulating Cicer canariense in the Caldera de Taburiente National Park (La Palma, Canary Islands).</title>
        <authorList>
            <person name="Leon-Barrios M."/>
            <person name="Perez-Yepez J."/>
            <person name="Flores-Felix J.D."/>
            <person name="Ramirez-Baena M.H."/>
            <person name="Pulido-Suarez L."/>
            <person name="Igual J.M."/>
            <person name="Velazquez E."/>
            <person name="Peix A."/>
        </authorList>
    </citation>
    <scope>NUCLEOTIDE SEQUENCE [LARGE SCALE GENOMIC DNA]</scope>
    <source>
        <strain evidence="1 2">CCANP35</strain>
    </source>
</reference>
<dbReference type="AlphaFoldDB" id="A0A838BI73"/>
<dbReference type="RefSeq" id="WP_181062163.1">
    <property type="nucleotide sequence ID" value="NZ_JACDTY010000039.1"/>
</dbReference>
<dbReference type="Proteomes" id="UP000558284">
    <property type="component" value="Unassembled WGS sequence"/>
</dbReference>
<organism evidence="1 2">
    <name type="scientific">Mesorhizobium neociceri</name>
    <dbReference type="NCBI Taxonomy" id="1307853"/>
    <lineage>
        <taxon>Bacteria</taxon>
        <taxon>Pseudomonadati</taxon>
        <taxon>Pseudomonadota</taxon>
        <taxon>Alphaproteobacteria</taxon>
        <taxon>Hyphomicrobiales</taxon>
        <taxon>Phyllobacteriaceae</taxon>
        <taxon>Mesorhizobium</taxon>
    </lineage>
</organism>
<dbReference type="EMBL" id="JACDTY010000039">
    <property type="protein sequence ID" value="MBA1145270.1"/>
    <property type="molecule type" value="Genomic_DNA"/>
</dbReference>
<comment type="caution">
    <text evidence="1">The sequence shown here is derived from an EMBL/GenBank/DDBJ whole genome shotgun (WGS) entry which is preliminary data.</text>
</comment>
<evidence type="ECO:0000313" key="2">
    <source>
        <dbReference type="Proteomes" id="UP000558284"/>
    </source>
</evidence>
<accession>A0A838BI73</accession>